<protein>
    <recommendedName>
        <fullName evidence="2">Terminase</fullName>
    </recommendedName>
</protein>
<comment type="caution">
    <text evidence="1">The sequence shown here is derived from an EMBL/GenBank/DDBJ whole genome shotgun (WGS) entry which is preliminary data.</text>
</comment>
<evidence type="ECO:0008006" key="2">
    <source>
        <dbReference type="Google" id="ProtNLM"/>
    </source>
</evidence>
<proteinExistence type="predicted"/>
<dbReference type="Gene3D" id="3.40.50.300">
    <property type="entry name" value="P-loop containing nucleotide triphosphate hydrolases"/>
    <property type="match status" value="1"/>
</dbReference>
<dbReference type="EMBL" id="LAZR01016821">
    <property type="protein sequence ID" value="KKM02867.1"/>
    <property type="molecule type" value="Genomic_DNA"/>
</dbReference>
<name>A0A0F9HIB3_9ZZZZ</name>
<accession>A0A0F9HIB3</accession>
<evidence type="ECO:0000313" key="1">
    <source>
        <dbReference type="EMBL" id="KKM02867.1"/>
    </source>
</evidence>
<feature type="non-terminal residue" evidence="1">
    <location>
        <position position="404"/>
    </location>
</feature>
<gene>
    <name evidence="1" type="ORF">LCGC14_1780090</name>
</gene>
<dbReference type="AlphaFoldDB" id="A0A0F9HIB3"/>
<reference evidence="1" key="1">
    <citation type="journal article" date="2015" name="Nature">
        <title>Complex archaea that bridge the gap between prokaryotes and eukaryotes.</title>
        <authorList>
            <person name="Spang A."/>
            <person name="Saw J.H."/>
            <person name="Jorgensen S.L."/>
            <person name="Zaremba-Niedzwiedzka K."/>
            <person name="Martijn J."/>
            <person name="Lind A.E."/>
            <person name="van Eijk R."/>
            <person name="Schleper C."/>
            <person name="Guy L."/>
            <person name="Ettema T.J."/>
        </authorList>
    </citation>
    <scope>NUCLEOTIDE SEQUENCE</scope>
</reference>
<dbReference type="InterPro" id="IPR027417">
    <property type="entry name" value="P-loop_NTPase"/>
</dbReference>
<sequence length="404" mass="45433">MSNGSNKTTRRKKRVTGKEKKFAELMVYENMGCIQAARLAFGWPCEPKSASSQKAINLQRTPRVVAYKKDLKIKLDADVAAQKVIIDTSNIEFDSMRQYIYRRLEQIRDDTHASGTSRFKAIAALEKLVDPAADVNLIFMWVDMLWRAAMAHCPCCHKTFPLRFIKNPKLDQFREDVALPKDAPTETLFDRRMTILEKADNRKRPHPGQVIALSAPERNIAGLGAAQSGKSLLLAQFALLGFMIPGVEIWILARVYSAAAREVEYLDKFLNTLFFPYTKHLVTRRWDSKTEELTLESKWGSVLKVKSAKALGSISGQALELALVAEPGWVPDDVFNHLRARMTTRLGRTILLGTPQGFGGILGRFVNMVGRDEKGRARRVPAEERTIAAGCPWNVSLLKYSLNP</sequence>
<organism evidence="1">
    <name type="scientific">marine sediment metagenome</name>
    <dbReference type="NCBI Taxonomy" id="412755"/>
    <lineage>
        <taxon>unclassified sequences</taxon>
        <taxon>metagenomes</taxon>
        <taxon>ecological metagenomes</taxon>
    </lineage>
</organism>